<accession>A0ACC3AI93</accession>
<reference evidence="1" key="1">
    <citation type="submission" date="2022-10" db="EMBL/GenBank/DDBJ databases">
        <title>Culturing micro-colonial fungi from biological soil crusts in the Mojave desert and describing Neophaeococcomyces mojavensis, and introducing the new genera and species Taxawa tesnikishii.</title>
        <authorList>
            <person name="Kurbessoian T."/>
            <person name="Stajich J.E."/>
        </authorList>
    </citation>
    <scope>NUCLEOTIDE SEQUENCE</scope>
    <source>
        <strain evidence="1">JES_112</strain>
    </source>
</reference>
<evidence type="ECO:0000313" key="2">
    <source>
        <dbReference type="Proteomes" id="UP001172386"/>
    </source>
</evidence>
<comment type="caution">
    <text evidence="1">The sequence shown here is derived from an EMBL/GenBank/DDBJ whole genome shotgun (WGS) entry which is preliminary data.</text>
</comment>
<sequence>MRQTLLSFPSIPRKRSEAVAAAKFGSPRPAPELPVEIWDIVLEGLSTIALKTFRLVCQSWCRVGTDRLFRTIYLDSYEPSWKRLEQLAASKYARLATSIVWTPVILYGECLDGAFWRSKYPNLLRGLNHSESLHFHKLFRHIYAETRHHDLSLTKYTDSLQKEGLKNLVSCHQLIIADDSDIETKCVDEPFRRRIQTDPVLLRKPSVWGRCPQWWVECSENNEVFASALDIFRLIQRAPAISQIKISMWGRHVHSIFDNLSHHSLPEGLPRIGTFELQLKFCTVVNVELDHPSIRSVLDDAFTTLSNSRNFPNLQHLVIEPVYTDAGRDFMKFYKHLQEKERHYDETNDDTNDDVSDSMSSASCTSSVYSSVSALDQTSETLPEGLTRDFLVPYEANLRFTMKRSQQLISLTLYNVTLNTKALMAWLCNQSQLPEFCLILQLKGSTILHGSCPRTFLQVLAQLGVKLTYDARNTVWYKTDPLDVAIGQECIEWRFHTGHKIKENLYCAIEMGWEPELWTDDNYPGNVKPEQMPDRGTICVQNSPTVVFVHRPWTIKYIAEFTDENPYANTYVYCLVRDQDQKHIFEWFTGSEYNYRRARVVPGQSEIEAIVAARASKEVYDDEYDYAYSQYLMQEEFYEEQDQAALLVYENELLRRDVIDTTGEVLSASCGVALQE</sequence>
<dbReference type="Proteomes" id="UP001172386">
    <property type="component" value="Unassembled WGS sequence"/>
</dbReference>
<keyword evidence="2" id="KW-1185">Reference proteome</keyword>
<gene>
    <name evidence="1" type="ORF">H2198_001064</name>
</gene>
<dbReference type="EMBL" id="JAPDRQ010000011">
    <property type="protein sequence ID" value="KAJ9663072.1"/>
    <property type="molecule type" value="Genomic_DNA"/>
</dbReference>
<evidence type="ECO:0000313" key="1">
    <source>
        <dbReference type="EMBL" id="KAJ9663072.1"/>
    </source>
</evidence>
<name>A0ACC3AI93_9EURO</name>
<protein>
    <submittedName>
        <fullName evidence="1">Uncharacterized protein</fullName>
    </submittedName>
</protein>
<organism evidence="1 2">
    <name type="scientific">Neophaeococcomyces mojaviensis</name>
    <dbReference type="NCBI Taxonomy" id="3383035"/>
    <lineage>
        <taxon>Eukaryota</taxon>
        <taxon>Fungi</taxon>
        <taxon>Dikarya</taxon>
        <taxon>Ascomycota</taxon>
        <taxon>Pezizomycotina</taxon>
        <taxon>Eurotiomycetes</taxon>
        <taxon>Chaetothyriomycetidae</taxon>
        <taxon>Chaetothyriales</taxon>
        <taxon>Chaetothyriales incertae sedis</taxon>
        <taxon>Neophaeococcomyces</taxon>
    </lineage>
</organism>
<proteinExistence type="predicted"/>